<gene>
    <name evidence="3" type="primary">LOC116305201</name>
</gene>
<dbReference type="Pfam" id="PF16207">
    <property type="entry name" value="RAWUL"/>
    <property type="match status" value="1"/>
</dbReference>
<dbReference type="GO" id="GO:1990841">
    <property type="term" value="F:promoter-specific chromatin binding"/>
    <property type="evidence" value="ECO:0007669"/>
    <property type="project" value="TreeGrafter"/>
</dbReference>
<dbReference type="OrthoDB" id="1305878at2759"/>
<dbReference type="GO" id="GO:0035102">
    <property type="term" value="C:PRC1 complex"/>
    <property type="evidence" value="ECO:0007669"/>
    <property type="project" value="TreeGrafter"/>
</dbReference>
<dbReference type="Proteomes" id="UP000515163">
    <property type="component" value="Unplaced"/>
</dbReference>
<organism evidence="2 3">
    <name type="scientific">Actinia tenebrosa</name>
    <name type="common">Australian red waratah sea anemone</name>
    <dbReference type="NCBI Taxonomy" id="6105"/>
    <lineage>
        <taxon>Eukaryota</taxon>
        <taxon>Metazoa</taxon>
        <taxon>Cnidaria</taxon>
        <taxon>Anthozoa</taxon>
        <taxon>Hexacorallia</taxon>
        <taxon>Actiniaria</taxon>
        <taxon>Actiniidae</taxon>
        <taxon>Actinia</taxon>
    </lineage>
</organism>
<dbReference type="GO" id="GO:0000122">
    <property type="term" value="P:negative regulation of transcription by RNA polymerase II"/>
    <property type="evidence" value="ECO:0007669"/>
    <property type="project" value="TreeGrafter"/>
</dbReference>
<keyword evidence="2" id="KW-1185">Reference proteome</keyword>
<dbReference type="GeneID" id="116305201"/>
<evidence type="ECO:0000313" key="2">
    <source>
        <dbReference type="Proteomes" id="UP000515163"/>
    </source>
</evidence>
<evidence type="ECO:0000313" key="3">
    <source>
        <dbReference type="RefSeq" id="XP_031570915.1"/>
    </source>
</evidence>
<evidence type="ECO:0000259" key="1">
    <source>
        <dbReference type="Pfam" id="PF16207"/>
    </source>
</evidence>
<dbReference type="InParanoid" id="A0A6P8IYM8"/>
<dbReference type="PANTHER" id="PTHR10825:SF29">
    <property type="entry name" value="POLYCOMB GROUP RING FINGER PROTEIN 1"/>
    <property type="match status" value="1"/>
</dbReference>
<dbReference type="AlphaFoldDB" id="A0A6P8IYM8"/>
<dbReference type="KEGG" id="aten:116305201"/>
<proteinExistence type="predicted"/>
<dbReference type="PANTHER" id="PTHR10825">
    <property type="entry name" value="RING FINGER DOMAIN-CONTAINING, POLYCOMB GROUP COMPONENT"/>
    <property type="match status" value="1"/>
</dbReference>
<dbReference type="InterPro" id="IPR032443">
    <property type="entry name" value="RAWUL"/>
</dbReference>
<dbReference type="Gene3D" id="3.10.20.90">
    <property type="entry name" value="Phosphatidylinositol 3-kinase Catalytic Subunit, Chain A, domain 1"/>
    <property type="match status" value="1"/>
</dbReference>
<name>A0A6P8IYM8_ACTTE</name>
<feature type="domain" description="RAWUL" evidence="1">
    <location>
        <begin position="74"/>
        <end position="137"/>
    </location>
</feature>
<reference evidence="3" key="1">
    <citation type="submission" date="2025-08" db="UniProtKB">
        <authorList>
            <consortium name="RefSeq"/>
        </authorList>
    </citation>
    <scope>IDENTIFICATION</scope>
    <source>
        <tissue evidence="3">Tentacle</tissue>
    </source>
</reference>
<protein>
    <submittedName>
        <fullName evidence="3">Polycomb group RING finger protein 3-like</fullName>
    </submittedName>
</protein>
<sequence>MLRSMKLKSLNPHITCVLCGGYLVDATTIIECLHSYGCTLLEQNEDDQENSSDKVEMDEKKGLHLIEDPIFPTRFLRCSSQVPVHVLKKFVFTKYNIPSTHVAEVVRSDEILSDHLTLSEISRIYRLHTKSFIDLQYVFLSKNDTKYVEHHNQENTNRQQEQQMKYYRNAFYRDKNETKKESRKKENRKNEIWSKDVSMKKILAKEKVDQHKCPVTPDSDDHDSMVTGLELESSKKALQLQAY</sequence>
<dbReference type="RefSeq" id="XP_031570915.1">
    <property type="nucleotide sequence ID" value="XM_031715055.1"/>
</dbReference>
<accession>A0A6P8IYM8</accession>